<organism evidence="2 3">
    <name type="scientific">Rhizophagus irregularis</name>
    <dbReference type="NCBI Taxonomy" id="588596"/>
    <lineage>
        <taxon>Eukaryota</taxon>
        <taxon>Fungi</taxon>
        <taxon>Fungi incertae sedis</taxon>
        <taxon>Mucoromycota</taxon>
        <taxon>Glomeromycotina</taxon>
        <taxon>Glomeromycetes</taxon>
        <taxon>Glomerales</taxon>
        <taxon>Glomeraceae</taxon>
        <taxon>Rhizophagus</taxon>
    </lineage>
</organism>
<evidence type="ECO:0000313" key="2">
    <source>
        <dbReference type="EMBL" id="PKC50283.1"/>
    </source>
</evidence>
<dbReference type="AlphaFoldDB" id="A0A2N0QGW6"/>
<dbReference type="Proteomes" id="UP000232688">
    <property type="component" value="Unassembled WGS sequence"/>
</dbReference>
<feature type="domain" description="DUF3427" evidence="1">
    <location>
        <begin position="41"/>
        <end position="136"/>
    </location>
</feature>
<dbReference type="Pfam" id="PF11907">
    <property type="entry name" value="DUF3427"/>
    <property type="match status" value="1"/>
</dbReference>
<dbReference type="VEuPathDB" id="FungiDB:RhiirA1_486848"/>
<protein>
    <recommendedName>
        <fullName evidence="1">DUF3427 domain-containing protein</fullName>
    </recommendedName>
</protein>
<gene>
    <name evidence="2" type="ORF">RhiirA1_486848</name>
</gene>
<accession>A0A2N0QGW6</accession>
<proteinExistence type="predicted"/>
<dbReference type="InterPro" id="IPR021835">
    <property type="entry name" value="DUF3427"/>
</dbReference>
<evidence type="ECO:0000259" key="1">
    <source>
        <dbReference type="Pfam" id="PF11907"/>
    </source>
</evidence>
<name>A0A2N0QGW6_9GLOM</name>
<sequence length="137" mass="16179">MVMMDKTISWHDLSQNSLVVLRDKERNIDIDLKIALWDKEKRNQKLFRWFTRNCLTLDSNEVKTILPYKDSGLKIHLFTKKDDGKGSNFYYLEEVEIAEDSAKNEMMPDGKGKDLSVVMMNLVLEQPVQYDIYHYLV</sequence>
<reference evidence="2 3" key="2">
    <citation type="submission" date="2017-10" db="EMBL/GenBank/DDBJ databases">
        <title>Genome analyses suggest a sexual origin of heterokaryosis in a supposedly ancient asexual fungus.</title>
        <authorList>
            <person name="Corradi N."/>
            <person name="Sedzielewska K."/>
            <person name="Noel J."/>
            <person name="Charron P."/>
            <person name="Farinelli L."/>
            <person name="Marton T."/>
            <person name="Kruger M."/>
            <person name="Pelin A."/>
            <person name="Brachmann A."/>
            <person name="Corradi N."/>
        </authorList>
    </citation>
    <scope>NUCLEOTIDE SEQUENCE [LARGE SCALE GENOMIC DNA]</scope>
    <source>
        <strain evidence="2 3">A1</strain>
    </source>
</reference>
<evidence type="ECO:0000313" key="3">
    <source>
        <dbReference type="Proteomes" id="UP000232688"/>
    </source>
</evidence>
<comment type="caution">
    <text evidence="2">The sequence shown here is derived from an EMBL/GenBank/DDBJ whole genome shotgun (WGS) entry which is preliminary data.</text>
</comment>
<dbReference type="EMBL" id="LLXH01010490">
    <property type="protein sequence ID" value="PKC50283.1"/>
    <property type="molecule type" value="Genomic_DNA"/>
</dbReference>
<reference evidence="2 3" key="1">
    <citation type="submission" date="2017-10" db="EMBL/GenBank/DDBJ databases">
        <title>Extensive intraspecific genome diversity in a model arbuscular mycorrhizal fungus.</title>
        <authorList>
            <person name="Chen E.C.H."/>
            <person name="Morin E."/>
            <person name="Baudet D."/>
            <person name="Noel J."/>
            <person name="Ndikumana S."/>
            <person name="Charron P."/>
            <person name="St-Onge C."/>
            <person name="Giorgi J."/>
            <person name="Grigoriev I.V."/>
            <person name="Roux C."/>
            <person name="Martin F.M."/>
            <person name="Corradi N."/>
        </authorList>
    </citation>
    <scope>NUCLEOTIDE SEQUENCE [LARGE SCALE GENOMIC DNA]</scope>
    <source>
        <strain evidence="2 3">A1</strain>
    </source>
</reference>